<feature type="domain" description="HTH iclR-type" evidence="5">
    <location>
        <begin position="29"/>
        <end position="91"/>
    </location>
</feature>
<dbReference type="PANTHER" id="PTHR30136:SF7">
    <property type="entry name" value="HTH-TYPE TRANSCRIPTIONAL REGULATOR KDGR-RELATED"/>
    <property type="match status" value="1"/>
</dbReference>
<dbReference type="Pfam" id="PF01614">
    <property type="entry name" value="IclR_C"/>
    <property type="match status" value="1"/>
</dbReference>
<protein>
    <submittedName>
        <fullName evidence="7">Transcriptional regulator KdgR</fullName>
    </submittedName>
</protein>
<keyword evidence="1" id="KW-0805">Transcription regulation</keyword>
<dbReference type="Pfam" id="PF09339">
    <property type="entry name" value="HTH_IclR"/>
    <property type="match status" value="1"/>
</dbReference>
<dbReference type="EMBL" id="CADIKI010000040">
    <property type="protein sequence ID" value="CAB3810665.1"/>
    <property type="molecule type" value="Genomic_DNA"/>
</dbReference>
<dbReference type="GO" id="GO:0003677">
    <property type="term" value="F:DNA binding"/>
    <property type="evidence" value="ECO:0007669"/>
    <property type="project" value="UniProtKB-KW"/>
</dbReference>
<proteinExistence type="predicted"/>
<evidence type="ECO:0000259" key="5">
    <source>
        <dbReference type="PROSITE" id="PS51077"/>
    </source>
</evidence>
<dbReference type="InterPro" id="IPR036390">
    <property type="entry name" value="WH_DNA-bd_sf"/>
</dbReference>
<dbReference type="RefSeq" id="WP_175166292.1">
    <property type="nucleotide sequence ID" value="NZ_CADIKI010000040.1"/>
</dbReference>
<dbReference type="InterPro" id="IPR014757">
    <property type="entry name" value="Tscrpt_reg_IclR_C"/>
</dbReference>
<feature type="region of interest" description="Disordered" evidence="4">
    <location>
        <begin position="1"/>
        <end position="28"/>
    </location>
</feature>
<dbReference type="InterPro" id="IPR036388">
    <property type="entry name" value="WH-like_DNA-bd_sf"/>
</dbReference>
<accession>A0A6J5H571</accession>
<dbReference type="InterPro" id="IPR050707">
    <property type="entry name" value="HTH_MetabolicPath_Reg"/>
</dbReference>
<keyword evidence="3" id="KW-0804">Transcription</keyword>
<dbReference type="GO" id="GO:0003700">
    <property type="term" value="F:DNA-binding transcription factor activity"/>
    <property type="evidence" value="ECO:0007669"/>
    <property type="project" value="TreeGrafter"/>
</dbReference>
<dbReference type="AlphaFoldDB" id="A0A6J5H571"/>
<dbReference type="PROSITE" id="PS51077">
    <property type="entry name" value="HTH_ICLR"/>
    <property type="match status" value="1"/>
</dbReference>
<evidence type="ECO:0000259" key="6">
    <source>
        <dbReference type="PROSITE" id="PS51078"/>
    </source>
</evidence>
<dbReference type="InterPro" id="IPR029016">
    <property type="entry name" value="GAF-like_dom_sf"/>
</dbReference>
<keyword evidence="8" id="KW-1185">Reference proteome</keyword>
<evidence type="ECO:0000256" key="2">
    <source>
        <dbReference type="ARBA" id="ARBA00023125"/>
    </source>
</evidence>
<name>A0A6J5H571_9BURK</name>
<sequence length="279" mass="30498">MPRTKDTAETAALDADDEQPQGSKPNYSVPAVEKALDILEYLAAEGVPMTRAQLARALNRQPPELFRMLTCLEARGYLWRDSGSNAYALTLKLFELSRTHSPYEGLLRVAEPHMRALAAQLRESLHLSMLHGHQVMVIAQEESPKPFRLSVEVGSLHSLAGTTSGRVLLANHSDAETAALLKRDATHRQLSAAGRQSLRERLERIRAQGYEWSEGEWFESGIDLGVLVGSPQSRVKAALVMATLRRKGEGPTLEAVLPALHDCARAIGQAAGIINGDPL</sequence>
<dbReference type="InterPro" id="IPR005471">
    <property type="entry name" value="Tscrpt_reg_IclR_N"/>
</dbReference>
<organism evidence="7 8">
    <name type="scientific">Paraburkholderia fynbosensis</name>
    <dbReference type="NCBI Taxonomy" id="1200993"/>
    <lineage>
        <taxon>Bacteria</taxon>
        <taxon>Pseudomonadati</taxon>
        <taxon>Pseudomonadota</taxon>
        <taxon>Betaproteobacteria</taxon>
        <taxon>Burkholderiales</taxon>
        <taxon>Burkholderiaceae</taxon>
        <taxon>Paraburkholderia</taxon>
    </lineage>
</organism>
<gene>
    <name evidence="7" type="primary">kdgR_11</name>
    <name evidence="7" type="ORF">LMG27177_07366</name>
</gene>
<evidence type="ECO:0000256" key="1">
    <source>
        <dbReference type="ARBA" id="ARBA00023015"/>
    </source>
</evidence>
<dbReference type="PANTHER" id="PTHR30136">
    <property type="entry name" value="HELIX-TURN-HELIX TRANSCRIPTIONAL REGULATOR, ICLR FAMILY"/>
    <property type="match status" value="1"/>
</dbReference>
<dbReference type="Gene3D" id="1.10.10.10">
    <property type="entry name" value="Winged helix-like DNA-binding domain superfamily/Winged helix DNA-binding domain"/>
    <property type="match status" value="1"/>
</dbReference>
<evidence type="ECO:0000313" key="7">
    <source>
        <dbReference type="EMBL" id="CAB3810665.1"/>
    </source>
</evidence>
<feature type="domain" description="IclR-ED" evidence="6">
    <location>
        <begin position="92"/>
        <end position="273"/>
    </location>
</feature>
<keyword evidence="2" id="KW-0238">DNA-binding</keyword>
<evidence type="ECO:0000256" key="3">
    <source>
        <dbReference type="ARBA" id="ARBA00023163"/>
    </source>
</evidence>
<reference evidence="7 8" key="1">
    <citation type="submission" date="2020-04" db="EMBL/GenBank/DDBJ databases">
        <authorList>
            <person name="De Canck E."/>
        </authorList>
    </citation>
    <scope>NUCLEOTIDE SEQUENCE [LARGE SCALE GENOMIC DNA]</scope>
    <source>
        <strain evidence="7 8">LMG 27177</strain>
    </source>
</reference>
<evidence type="ECO:0000256" key="4">
    <source>
        <dbReference type="SAM" id="MobiDB-lite"/>
    </source>
</evidence>
<dbReference type="PROSITE" id="PS51078">
    <property type="entry name" value="ICLR_ED"/>
    <property type="match status" value="1"/>
</dbReference>
<dbReference type="SUPFAM" id="SSF55781">
    <property type="entry name" value="GAF domain-like"/>
    <property type="match status" value="1"/>
</dbReference>
<dbReference type="GO" id="GO:0045892">
    <property type="term" value="P:negative regulation of DNA-templated transcription"/>
    <property type="evidence" value="ECO:0007669"/>
    <property type="project" value="TreeGrafter"/>
</dbReference>
<dbReference type="Proteomes" id="UP000494252">
    <property type="component" value="Unassembled WGS sequence"/>
</dbReference>
<evidence type="ECO:0000313" key="8">
    <source>
        <dbReference type="Proteomes" id="UP000494252"/>
    </source>
</evidence>
<dbReference type="SMART" id="SM00346">
    <property type="entry name" value="HTH_ICLR"/>
    <property type="match status" value="1"/>
</dbReference>
<dbReference type="Gene3D" id="3.30.450.40">
    <property type="match status" value="1"/>
</dbReference>
<dbReference type="SUPFAM" id="SSF46785">
    <property type="entry name" value="Winged helix' DNA-binding domain"/>
    <property type="match status" value="1"/>
</dbReference>